<organism evidence="3 4">
    <name type="scientific">Salipaludibacillus neizhouensis</name>
    <dbReference type="NCBI Taxonomy" id="885475"/>
    <lineage>
        <taxon>Bacteria</taxon>
        <taxon>Bacillati</taxon>
        <taxon>Bacillota</taxon>
        <taxon>Bacilli</taxon>
        <taxon>Bacillales</taxon>
        <taxon>Bacillaceae</taxon>
    </lineage>
</organism>
<keyword evidence="4" id="KW-1185">Reference proteome</keyword>
<dbReference type="AlphaFoldDB" id="A0A3A9KKW7"/>
<dbReference type="EMBL" id="PDOE01000015">
    <property type="protein sequence ID" value="RKL65526.1"/>
    <property type="molecule type" value="Genomic_DNA"/>
</dbReference>
<feature type="compositionally biased region" description="Low complexity" evidence="1">
    <location>
        <begin position="29"/>
        <end position="46"/>
    </location>
</feature>
<feature type="chain" id="PRO_5039631141" description="DUF3994 domain-containing protein" evidence="2">
    <location>
        <begin position="23"/>
        <end position="156"/>
    </location>
</feature>
<keyword evidence="2" id="KW-0732">Signal</keyword>
<dbReference type="RefSeq" id="WP_110937159.1">
    <property type="nucleotide sequence ID" value="NZ_KZ614146.1"/>
</dbReference>
<dbReference type="PROSITE" id="PS51257">
    <property type="entry name" value="PROKAR_LIPOPROTEIN"/>
    <property type="match status" value="1"/>
</dbReference>
<reference evidence="3 4" key="1">
    <citation type="submission" date="2017-10" db="EMBL/GenBank/DDBJ databases">
        <title>Bacillus sp. nov., a halophilic bacterium isolated from a Keqin Lake.</title>
        <authorList>
            <person name="Wang H."/>
        </authorList>
    </citation>
    <scope>NUCLEOTIDE SEQUENCE [LARGE SCALE GENOMIC DNA]</scope>
    <source>
        <strain evidence="3 4">KCTC 13187</strain>
    </source>
</reference>
<protein>
    <recommendedName>
        <fullName evidence="5">DUF3994 domain-containing protein</fullName>
    </recommendedName>
</protein>
<sequence length="156" mass="16917">MKMFSRSIGVLMVVLSLVLVLAACGGESANESANGSANESNENSNSSEEKEIVVPEGEPEIVFTGKGVAEYGLMEPTLDLYDDGTVIGTVLYAKRETVFDGSWSMSEDESTISLDLNDRDSTSWEVVKGDDGFYAFEYKTFDGKKDVVITLTTNPN</sequence>
<dbReference type="Proteomes" id="UP000281498">
    <property type="component" value="Unassembled WGS sequence"/>
</dbReference>
<feature type="region of interest" description="Disordered" evidence="1">
    <location>
        <begin position="29"/>
        <end position="56"/>
    </location>
</feature>
<evidence type="ECO:0008006" key="5">
    <source>
        <dbReference type="Google" id="ProtNLM"/>
    </source>
</evidence>
<comment type="caution">
    <text evidence="3">The sequence shown here is derived from an EMBL/GenBank/DDBJ whole genome shotgun (WGS) entry which is preliminary data.</text>
</comment>
<proteinExistence type="predicted"/>
<evidence type="ECO:0000256" key="2">
    <source>
        <dbReference type="SAM" id="SignalP"/>
    </source>
</evidence>
<dbReference type="OrthoDB" id="9962042at2"/>
<name>A0A3A9KKW7_9BACI</name>
<evidence type="ECO:0000313" key="3">
    <source>
        <dbReference type="EMBL" id="RKL65526.1"/>
    </source>
</evidence>
<evidence type="ECO:0000313" key="4">
    <source>
        <dbReference type="Proteomes" id="UP000281498"/>
    </source>
</evidence>
<accession>A0A3A9KKW7</accession>
<evidence type="ECO:0000256" key="1">
    <source>
        <dbReference type="SAM" id="MobiDB-lite"/>
    </source>
</evidence>
<feature type="signal peptide" evidence="2">
    <location>
        <begin position="1"/>
        <end position="22"/>
    </location>
</feature>
<gene>
    <name evidence="3" type="ORF">CR203_20210</name>
</gene>